<feature type="transmembrane region" description="Helical" evidence="13">
    <location>
        <begin position="56"/>
        <end position="74"/>
    </location>
</feature>
<dbReference type="Gene3D" id="3.30.559.10">
    <property type="entry name" value="Chloramphenicol acetyltransferase-like domain"/>
    <property type="match status" value="2"/>
</dbReference>
<feature type="transmembrane region" description="Helical" evidence="13">
    <location>
        <begin position="253"/>
        <end position="272"/>
    </location>
</feature>
<feature type="transmembrane region" description="Helical" evidence="13">
    <location>
        <begin position="213"/>
        <end position="232"/>
    </location>
</feature>
<keyword evidence="9" id="KW-0843">Virulence</keyword>
<feature type="transmembrane region" description="Helical" evidence="13">
    <location>
        <begin position="284"/>
        <end position="304"/>
    </location>
</feature>
<feature type="domain" description="Carrier" evidence="14">
    <location>
        <begin position="2418"/>
        <end position="2494"/>
    </location>
</feature>
<evidence type="ECO:0000256" key="10">
    <source>
        <dbReference type="ARBA" id="ARBA00023136"/>
    </source>
</evidence>
<dbReference type="FunFam" id="1.20.1250.20:FF:000429">
    <property type="entry name" value="MFS drug efflux transporter, putative"/>
    <property type="match status" value="1"/>
</dbReference>
<dbReference type="InterPro" id="IPR036736">
    <property type="entry name" value="ACP-like_sf"/>
</dbReference>
<dbReference type="Gene3D" id="1.10.1200.10">
    <property type="entry name" value="ACP-like"/>
    <property type="match status" value="2"/>
</dbReference>
<dbReference type="FunFam" id="3.40.50.12780:FF:000012">
    <property type="entry name" value="Non-ribosomal peptide synthetase"/>
    <property type="match status" value="1"/>
</dbReference>
<keyword evidence="10 13" id="KW-0472">Membrane</keyword>
<dbReference type="GO" id="GO:0031177">
    <property type="term" value="F:phosphopantetheine binding"/>
    <property type="evidence" value="ECO:0007669"/>
    <property type="project" value="InterPro"/>
</dbReference>
<dbReference type="GO" id="GO:0044550">
    <property type="term" value="P:secondary metabolite biosynthetic process"/>
    <property type="evidence" value="ECO:0007669"/>
    <property type="project" value="TreeGrafter"/>
</dbReference>
<evidence type="ECO:0000256" key="4">
    <source>
        <dbReference type="ARBA" id="ARBA00022450"/>
    </source>
</evidence>
<feature type="transmembrane region" description="Helical" evidence="13">
    <location>
        <begin position="419"/>
        <end position="441"/>
    </location>
</feature>
<dbReference type="InterPro" id="IPR020806">
    <property type="entry name" value="PKS_PP-bd"/>
</dbReference>
<gene>
    <name evidence="16" type="ORF">ASPCADRAFT_505182</name>
</gene>
<evidence type="ECO:0000259" key="15">
    <source>
        <dbReference type="PROSITE" id="PS50850"/>
    </source>
</evidence>
<keyword evidence="17" id="KW-1185">Reference proteome</keyword>
<dbReference type="Pfam" id="PF00501">
    <property type="entry name" value="AMP-binding"/>
    <property type="match status" value="2"/>
</dbReference>
<keyword evidence="6" id="KW-0436">Ligase</keyword>
<dbReference type="Gene3D" id="3.30.559.30">
    <property type="entry name" value="Nonribosomal peptide synthetase, condensation domain"/>
    <property type="match status" value="3"/>
</dbReference>
<dbReference type="PROSITE" id="PS00455">
    <property type="entry name" value="AMP_BINDING"/>
    <property type="match status" value="2"/>
</dbReference>
<proteinExistence type="inferred from homology"/>
<evidence type="ECO:0000313" key="17">
    <source>
        <dbReference type="Proteomes" id="UP000188318"/>
    </source>
</evidence>
<evidence type="ECO:0000256" key="11">
    <source>
        <dbReference type="ARBA" id="ARBA00029454"/>
    </source>
</evidence>
<dbReference type="InterPro" id="IPR001242">
    <property type="entry name" value="Condensation_dom"/>
</dbReference>
<dbReference type="PROSITE" id="PS00012">
    <property type="entry name" value="PHOSPHOPANTETHEINE"/>
    <property type="match status" value="1"/>
</dbReference>
<keyword evidence="3" id="KW-0813">Transport</keyword>
<dbReference type="CDD" id="cd05918">
    <property type="entry name" value="A_NRPS_SidN3_like"/>
    <property type="match status" value="2"/>
</dbReference>
<evidence type="ECO:0000256" key="13">
    <source>
        <dbReference type="SAM" id="Phobius"/>
    </source>
</evidence>
<dbReference type="NCBIfam" id="TIGR01733">
    <property type="entry name" value="AA-adenyl-dom"/>
    <property type="match status" value="2"/>
</dbReference>
<dbReference type="GO" id="GO:0016020">
    <property type="term" value="C:membrane"/>
    <property type="evidence" value="ECO:0007669"/>
    <property type="project" value="UniProtKB-SubCell"/>
</dbReference>
<evidence type="ECO:0000256" key="6">
    <source>
        <dbReference type="ARBA" id="ARBA00022598"/>
    </source>
</evidence>
<keyword evidence="8 13" id="KW-1133">Transmembrane helix</keyword>
<dbReference type="STRING" id="602072.A0A1R3RUR6"/>
<evidence type="ECO:0000256" key="9">
    <source>
        <dbReference type="ARBA" id="ARBA00023026"/>
    </source>
</evidence>
<feature type="transmembrane region" description="Helical" evidence="13">
    <location>
        <begin position="182"/>
        <end position="201"/>
    </location>
</feature>
<evidence type="ECO:0008006" key="18">
    <source>
        <dbReference type="Google" id="ProtNLM"/>
    </source>
</evidence>
<evidence type="ECO:0000313" key="16">
    <source>
        <dbReference type="EMBL" id="OOF98200.1"/>
    </source>
</evidence>
<dbReference type="CDD" id="cd17502">
    <property type="entry name" value="MFS_Azr1_MDR_like"/>
    <property type="match status" value="1"/>
</dbReference>
<dbReference type="GO" id="GO:0043041">
    <property type="term" value="P:amino acid activation for nonribosomal peptide biosynthetic process"/>
    <property type="evidence" value="ECO:0007669"/>
    <property type="project" value="TreeGrafter"/>
</dbReference>
<comment type="similarity">
    <text evidence="11">Belongs to the NRP synthetase family.</text>
</comment>
<dbReference type="CDD" id="cd19542">
    <property type="entry name" value="CT_NRPS-like"/>
    <property type="match status" value="1"/>
</dbReference>
<feature type="compositionally biased region" description="Basic and acidic residues" evidence="12">
    <location>
        <begin position="1880"/>
        <end position="1905"/>
    </location>
</feature>
<feature type="transmembrane region" description="Helical" evidence="13">
    <location>
        <begin position="392"/>
        <end position="413"/>
    </location>
</feature>
<evidence type="ECO:0000256" key="3">
    <source>
        <dbReference type="ARBA" id="ARBA00022448"/>
    </source>
</evidence>
<feature type="region of interest" description="Disordered" evidence="12">
    <location>
        <begin position="1875"/>
        <end position="1905"/>
    </location>
</feature>
<dbReference type="Pfam" id="PF07690">
    <property type="entry name" value="MFS_1"/>
    <property type="match status" value="1"/>
</dbReference>
<dbReference type="InterPro" id="IPR042099">
    <property type="entry name" value="ANL_N_sf"/>
</dbReference>
<feature type="transmembrane region" description="Helical" evidence="13">
    <location>
        <begin position="149"/>
        <end position="170"/>
    </location>
</feature>
<feature type="domain" description="Carrier" evidence="14">
    <location>
        <begin position="1361"/>
        <end position="1438"/>
    </location>
</feature>
<evidence type="ECO:0000256" key="2">
    <source>
        <dbReference type="ARBA" id="ARBA00007520"/>
    </source>
</evidence>
<dbReference type="InterPro" id="IPR023213">
    <property type="entry name" value="CAT-like_dom_sf"/>
</dbReference>
<dbReference type="InterPro" id="IPR020846">
    <property type="entry name" value="MFS_dom"/>
</dbReference>
<dbReference type="SMART" id="SM00823">
    <property type="entry name" value="PKS_PP"/>
    <property type="match status" value="2"/>
</dbReference>
<dbReference type="FunFam" id="3.30.300.30:FF:000015">
    <property type="entry name" value="Nonribosomal peptide synthase SidD"/>
    <property type="match status" value="1"/>
</dbReference>
<evidence type="ECO:0000256" key="1">
    <source>
        <dbReference type="ARBA" id="ARBA00004141"/>
    </source>
</evidence>
<comment type="similarity">
    <text evidence="2">Belongs to the major facilitator superfamily. TCR/Tet family.</text>
</comment>
<evidence type="ECO:0000256" key="8">
    <source>
        <dbReference type="ARBA" id="ARBA00022989"/>
    </source>
</evidence>
<evidence type="ECO:0000256" key="7">
    <source>
        <dbReference type="ARBA" id="ARBA00022692"/>
    </source>
</evidence>
<dbReference type="OMA" id="ECTQLNW"/>
<keyword evidence="4" id="KW-0596">Phosphopantetheine</keyword>
<dbReference type="InterPro" id="IPR000873">
    <property type="entry name" value="AMP-dep_synth/lig_dom"/>
</dbReference>
<dbReference type="Gene3D" id="3.30.300.30">
    <property type="match status" value="2"/>
</dbReference>
<organism evidence="16 17">
    <name type="scientific">Aspergillus carbonarius (strain ITEM 5010)</name>
    <dbReference type="NCBI Taxonomy" id="602072"/>
    <lineage>
        <taxon>Eukaryota</taxon>
        <taxon>Fungi</taxon>
        <taxon>Dikarya</taxon>
        <taxon>Ascomycota</taxon>
        <taxon>Pezizomycotina</taxon>
        <taxon>Eurotiomycetes</taxon>
        <taxon>Eurotiomycetidae</taxon>
        <taxon>Eurotiales</taxon>
        <taxon>Aspergillaceae</taxon>
        <taxon>Aspergillus</taxon>
        <taxon>Aspergillus subgen. Circumdati</taxon>
    </lineage>
</organism>
<dbReference type="SUPFAM" id="SSF56801">
    <property type="entry name" value="Acetyl-CoA synthetase-like"/>
    <property type="match status" value="2"/>
</dbReference>
<dbReference type="OrthoDB" id="416786at2759"/>
<dbReference type="SUPFAM" id="SSF52777">
    <property type="entry name" value="CoA-dependent acyltransferases"/>
    <property type="match status" value="5"/>
</dbReference>
<feature type="transmembrane region" description="Helical" evidence="13">
    <location>
        <begin position="365"/>
        <end position="385"/>
    </location>
</feature>
<feature type="transmembrane region" description="Helical" evidence="13">
    <location>
        <begin position="453"/>
        <end position="476"/>
    </location>
</feature>
<dbReference type="GO" id="GO:0022857">
    <property type="term" value="F:transmembrane transporter activity"/>
    <property type="evidence" value="ECO:0007669"/>
    <property type="project" value="InterPro"/>
</dbReference>
<feature type="transmembrane region" description="Helical" evidence="13">
    <location>
        <begin position="530"/>
        <end position="548"/>
    </location>
</feature>
<dbReference type="PANTHER" id="PTHR45527">
    <property type="entry name" value="NONRIBOSOMAL PEPTIDE SYNTHETASE"/>
    <property type="match status" value="1"/>
</dbReference>
<dbReference type="EMBL" id="KV907496">
    <property type="protein sequence ID" value="OOF98200.1"/>
    <property type="molecule type" value="Genomic_DNA"/>
</dbReference>
<dbReference type="GO" id="GO:0005737">
    <property type="term" value="C:cytoplasm"/>
    <property type="evidence" value="ECO:0007669"/>
    <property type="project" value="TreeGrafter"/>
</dbReference>
<dbReference type="SUPFAM" id="SSF103473">
    <property type="entry name" value="MFS general substrate transporter"/>
    <property type="match status" value="1"/>
</dbReference>
<dbReference type="InterPro" id="IPR045851">
    <property type="entry name" value="AMP-bd_C_sf"/>
</dbReference>
<dbReference type="InterPro" id="IPR011701">
    <property type="entry name" value="MFS"/>
</dbReference>
<keyword evidence="7 13" id="KW-0812">Transmembrane</keyword>
<feature type="transmembrane region" description="Helical" evidence="13">
    <location>
        <begin position="325"/>
        <end position="345"/>
    </location>
</feature>
<evidence type="ECO:0000259" key="14">
    <source>
        <dbReference type="PROSITE" id="PS50075"/>
    </source>
</evidence>
<dbReference type="Gene3D" id="3.40.50.12780">
    <property type="entry name" value="N-terminal domain of ligase-like"/>
    <property type="match status" value="2"/>
</dbReference>
<dbReference type="PROSITE" id="PS50075">
    <property type="entry name" value="CARRIER"/>
    <property type="match status" value="2"/>
</dbReference>
<dbReference type="InterPro" id="IPR006162">
    <property type="entry name" value="Ppantetheine_attach_site"/>
</dbReference>
<dbReference type="Pfam" id="PF00550">
    <property type="entry name" value="PP-binding"/>
    <property type="match status" value="2"/>
</dbReference>
<dbReference type="InterPro" id="IPR010071">
    <property type="entry name" value="AA_adenyl_dom"/>
</dbReference>
<dbReference type="PROSITE" id="PS50850">
    <property type="entry name" value="MFS"/>
    <property type="match status" value="1"/>
</dbReference>
<dbReference type="SUPFAM" id="SSF47336">
    <property type="entry name" value="ACP-like"/>
    <property type="match status" value="2"/>
</dbReference>
<accession>A0A1R3RUR6</accession>
<reference evidence="17" key="1">
    <citation type="journal article" date="2017" name="Genome Biol.">
        <title>Comparative genomics reveals high biological diversity and specific adaptations in the industrially and medically important fungal genus Aspergillus.</title>
        <authorList>
            <person name="de Vries R.P."/>
            <person name="Riley R."/>
            <person name="Wiebenga A."/>
            <person name="Aguilar-Osorio G."/>
            <person name="Amillis S."/>
            <person name="Uchima C.A."/>
            <person name="Anderluh G."/>
            <person name="Asadollahi M."/>
            <person name="Askin M."/>
            <person name="Barry K."/>
            <person name="Battaglia E."/>
            <person name="Bayram O."/>
            <person name="Benocci T."/>
            <person name="Braus-Stromeyer S.A."/>
            <person name="Caldana C."/>
            <person name="Canovas D."/>
            <person name="Cerqueira G.C."/>
            <person name="Chen F."/>
            <person name="Chen W."/>
            <person name="Choi C."/>
            <person name="Clum A."/>
            <person name="Dos Santos R.A."/>
            <person name="Damasio A.R."/>
            <person name="Diallinas G."/>
            <person name="Emri T."/>
            <person name="Fekete E."/>
            <person name="Flipphi M."/>
            <person name="Freyberg S."/>
            <person name="Gallo A."/>
            <person name="Gournas C."/>
            <person name="Habgood R."/>
            <person name="Hainaut M."/>
            <person name="Harispe M.L."/>
            <person name="Henrissat B."/>
            <person name="Hilden K.S."/>
            <person name="Hope R."/>
            <person name="Hossain A."/>
            <person name="Karabika E."/>
            <person name="Karaffa L."/>
            <person name="Karanyi Z."/>
            <person name="Krasevec N."/>
            <person name="Kuo A."/>
            <person name="Kusch H."/>
            <person name="LaButti K."/>
            <person name="Lagendijk E.L."/>
            <person name="Lapidus A."/>
            <person name="Levasseur A."/>
            <person name="Lindquist E."/>
            <person name="Lipzen A."/>
            <person name="Logrieco A.F."/>
            <person name="MacCabe A."/>
            <person name="Maekelae M.R."/>
            <person name="Malavazi I."/>
            <person name="Melin P."/>
            <person name="Meyer V."/>
            <person name="Mielnichuk N."/>
            <person name="Miskei M."/>
            <person name="Molnar A.P."/>
            <person name="Mule G."/>
            <person name="Ngan C.Y."/>
            <person name="Orejas M."/>
            <person name="Orosz E."/>
            <person name="Ouedraogo J.P."/>
            <person name="Overkamp K.M."/>
            <person name="Park H.-S."/>
            <person name="Perrone G."/>
            <person name="Piumi F."/>
            <person name="Punt P.J."/>
            <person name="Ram A.F."/>
            <person name="Ramon A."/>
            <person name="Rauscher S."/>
            <person name="Record E."/>
            <person name="Riano-Pachon D.M."/>
            <person name="Robert V."/>
            <person name="Roehrig J."/>
            <person name="Ruller R."/>
            <person name="Salamov A."/>
            <person name="Salih N.S."/>
            <person name="Samson R.A."/>
            <person name="Sandor E."/>
            <person name="Sanguinetti M."/>
            <person name="Schuetze T."/>
            <person name="Sepcic K."/>
            <person name="Shelest E."/>
            <person name="Sherlock G."/>
            <person name="Sophianopoulou V."/>
            <person name="Squina F.M."/>
            <person name="Sun H."/>
            <person name="Susca A."/>
            <person name="Todd R.B."/>
            <person name="Tsang A."/>
            <person name="Unkles S.E."/>
            <person name="van de Wiele N."/>
            <person name="van Rossen-Uffink D."/>
            <person name="Oliveira J.V."/>
            <person name="Vesth T.C."/>
            <person name="Visser J."/>
            <person name="Yu J.-H."/>
            <person name="Zhou M."/>
            <person name="Andersen M.R."/>
            <person name="Archer D.B."/>
            <person name="Baker S.E."/>
            <person name="Benoit I."/>
            <person name="Brakhage A.A."/>
            <person name="Braus G.H."/>
            <person name="Fischer R."/>
            <person name="Frisvad J.C."/>
            <person name="Goldman G.H."/>
            <person name="Houbraken J."/>
            <person name="Oakley B."/>
            <person name="Pocsi I."/>
            <person name="Scazzocchio C."/>
            <person name="Seiboth B."/>
            <person name="vanKuyk P.A."/>
            <person name="Wortman J."/>
            <person name="Dyer P.S."/>
            <person name="Grigoriev I.V."/>
        </authorList>
    </citation>
    <scope>NUCLEOTIDE SEQUENCE [LARGE SCALE GENOMIC DNA]</scope>
    <source>
        <strain evidence="17">ITEM 5010</strain>
    </source>
</reference>
<evidence type="ECO:0000256" key="12">
    <source>
        <dbReference type="SAM" id="MobiDB-lite"/>
    </source>
</evidence>
<dbReference type="PANTHER" id="PTHR45527:SF1">
    <property type="entry name" value="FATTY ACID SYNTHASE"/>
    <property type="match status" value="1"/>
</dbReference>
<dbReference type="Pfam" id="PF00668">
    <property type="entry name" value="Condensation"/>
    <property type="match status" value="3"/>
</dbReference>
<feature type="domain" description="Major facilitator superfamily (MFS) profile" evidence="15">
    <location>
        <begin position="59"/>
        <end position="553"/>
    </location>
</feature>
<dbReference type="Proteomes" id="UP000188318">
    <property type="component" value="Unassembled WGS sequence"/>
</dbReference>
<dbReference type="InterPro" id="IPR036259">
    <property type="entry name" value="MFS_trans_sf"/>
</dbReference>
<comment type="subcellular location">
    <subcellularLocation>
        <location evidence="1">Membrane</location>
        <topology evidence="1">Multi-pass membrane protein</topology>
    </subcellularLocation>
</comment>
<feature type="region of interest" description="Disordered" evidence="12">
    <location>
        <begin position="1"/>
        <end position="48"/>
    </location>
</feature>
<dbReference type="InterPro" id="IPR009081">
    <property type="entry name" value="PP-bd_ACP"/>
</dbReference>
<feature type="transmembrane region" description="Helical" evidence="13">
    <location>
        <begin position="94"/>
        <end position="112"/>
    </location>
</feature>
<protein>
    <recommendedName>
        <fullName evidence="18">Major facilitator superfamily (MFS) profile domain-containing protein</fullName>
    </recommendedName>
</protein>
<feature type="transmembrane region" description="Helical" evidence="13">
    <location>
        <begin position="124"/>
        <end position="143"/>
    </location>
</feature>
<dbReference type="InterPro" id="IPR020845">
    <property type="entry name" value="AMP-binding_CS"/>
</dbReference>
<sequence>MAADESREAAMMNPAYDKEEGQLSEKSAASNLDSDDQLPAPKGEEDSPREISGWKWVVVVVAIYSSQFLFALDNTIVANIQPTIVEDFDAVSKLSWISVAFLIGAASTNLVWGKIFANFNAKWTYIICIFIFEVGSAVCGSAPTMNAFIVGRAICGFSGAGMYVGLMTMLAVTTTIKERPTYIGGAGFTWGVGTVLGPIIGGAFTDSSAGWRWSFYINLCIGAVCAPVYIFMLPNKDPRPGVSLGNRAREIDYLGAVLTVGAFISGVMAISFGGATYPWNSGKIIGLFCCSGVLFILLGIQQGIPFLTTKERRLFPVEFLWSRTILILFAMTAAGGTLIFLPVYMCPLYFQFTRGDSALESGVRLLPFIILMIVAVIGNGAILSAHGLYMPWFLAGGILCLIGSALMYTVTATSSIANIYGYTVLIGFGVGLFSQASFSIAQAVAEPRMAPSAVGFITCAQISGCTIALAIANAVFLNQSIQGVKAILPNISSAEVEQTITGTGSQLFDNLTPAVKQDVLEAIVKALNNSYILAMVAGALVVVLSIFMKREKLFIAGGAGVLVDLIFFPNVRVHDTMISYYEIQDSRQPATPIAPPTYQPIKGHEHTSYQPIQDPESAARYWQDLFRPVGAQPQLHSFPLDHQWPRSETTIRAPEHLFEAALEFSGRYDIRLDDLIYGIWALVSIRHTAGGQRSAIFTVAGRDRSFFGYDAVNGLEGQDFPLVLSVPEDMDALSWIRQVGTVSAEASTHAYIGYKQILKRTSAGHPQVKVSIIQDDSEEVMTADADFPLVLNLSASSGLKLSMRHNLAVPRTNVRVLLDHFAATLQHVVENPQSNISALNITSPAERQLIHEYGKAAIRARSGLVHSLIEKQARLKPDAYAIQFELDTPISYSTLNKRSNQLARHLRQYGASYIPVHMRTSADFIIALLAILKAGAAYVILDPDAPAPRKSFIVEDVQAEFVLVDSDTAGQFPREHKVRDLLSESMGNDESDLAIDQDANEVAYVIYTSGSTGKPKAVLLEHQAAYNGLLAFPRMADLRQLLFFNPVFSAAQRSIWATLSVGGCLCLASKANLTVHIARTINSMHISSVDMTSTTAALLSPESVPSLRRMVLGGELVNPAVVQTWAHRVELLSSYGLSECTQLNWRYRLQGDQSSRIIGQPFDTTTSYILTPGTTTLSPLLIPGELCLGGAQLARGYLNNADETERRFIPNPFGQGKLYRTGDMAVRHADGSIEMIGRIDFQVKINGQRVDPAEPNAVIQAYEEVKQSAVVPATLGGKTALVAVIVSRADGDWASLVGNLRSFVATRVPLYMVPGFWIPMAALPLNANGKVDMAAIRKIVEDLGQSGQLMPDRPKHETNGVSWTDDEKMLRTVWAKFLSCSESDISPADSFISLGGTSLEAIQVVSQLQTEHAWTLRVEDIILGRSLSEVASLLQQKPGVKGVNGHAAPFALLRETPSLERFGISLAGVEDAFPVTPFQEAIIANTMMGGTKYIYSRSYSFAGHSYDAVKAALVSLMTSELFLRSTFVPDGVSFLQVVQTTADLPWETSQMDVNAYMHEQISKPMQAGGLWWRAAALPGSILVITIHHALFDYWSSEFLPEDLTSLLLGSAPVQRPAFSRYAEYQQQQHDEGAMQTFWKGYLDGAVPTRLGSQTEHQTLVAATLGHDLKATATTLKVTPSMLLYAAWSIVLSLTGSTDDVVMGVTLSGREAPIPGILQMSGPTLMIAPLRVKVDQASSFEAHLGAVQSSLWDVARHAPYGLRKILKASRQPKDLFDTTVNFLIKVSMPTPPGGLRVLPEKNYGTHDYIKLELSNDSLDRITLSSTLDPAYAQMLVDSVAVILQTAADAPRTRVGQLELVQSTGKVIGALENVVDGPVEEGAPREPKKTSKVEDRSSTPTAHDNELGHSAFHRIACTYPSRTAVEDASGNSITYAGMAIKVNQLAGLLRAKGVVLEQVVPLLLEKSISTIVAMLGVLVSGGAFLPLGPENPRERNLGIMEDSDAKVVITDRQNASFFDDLVYDVIVIDALDWETMPVKREIVPTLGPDNLAYLIYTSGSTGKPKGTLLTHRALATAVEGIIESTHLDHSHRILWALNYTFDGSFFSLFSALATGCTLCVAPQSTIVANLAGLINSMKVTAVCVTPTMAGLFHPDDVPTLEVLATGGEPVTPHMQTVWAPRIPVYSAYGPTEATICVTTTAVTPEMNLRNIGRPYRNVTAQILDPDTLEPVPFGEVGELCVAGPQLARGYLKRPDATAKVFRNQAGGRIYQTGDLARWLPSGEIELFGRKDDQVKINGYRIELGEIESVLMQTGLFTQCAVIAATVLKKKQLVAFCAASAPAPGEAQVKLLAPAQAPTLAAVQEQLITLPKYMIPSIWLPLSDFPLMVSGKIDRKRLLALAEGMADDALKEYLPAEEVSAISSDAEHRLQRLWSQLFDTPADEIHANSTFHALGGDSISALNLVSLLRQEGYKVRVNDILTSRTLREQATLLADEAPPAVVVAAAASTPVPVVAFQATDAMYERLSQLGIARHDVEDIYPCSPGQVEFLTQGHKPEQFWQLMAVRPLPADLDFDRWLALTTTLTQNSQILRALYLYADDQRDPRTAVQVVLKDPALNLTSHTYHTEEEKQQIIAADWDQRFDPSKPFVRYTLLTHASTGARDLVIKLDHASYDGTLLHIFDDQFKALARNAPLPPLTPFKDYIAYTASIPKQPQLDYWTRLLPAEPFTFPSQLTNPTLSRLEIAPIPSTIGIDALATTAGVTAPIVFQTAFSLLLSHLSAARAVVYDNLITGRNVPLPNPQLIDGTCANFLPFHSTIDPAQPIADLLQSTQRAFWDASENGLVSLSDIYEALGQDRATAAAKCLFCFQPFDPVSAGELEDSMRWIVMKMSKNKMLFNYAVQLEVVKAKAKGEYVLRFAFDERAFPGDEARNALAWYEGCLEGMVRGSVVRELGI</sequence>
<name>A0A1R3RUR6_ASPC5</name>
<evidence type="ECO:0000256" key="5">
    <source>
        <dbReference type="ARBA" id="ARBA00022553"/>
    </source>
</evidence>
<dbReference type="GO" id="GO:0016874">
    <property type="term" value="F:ligase activity"/>
    <property type="evidence" value="ECO:0007669"/>
    <property type="project" value="UniProtKB-KW"/>
</dbReference>
<keyword evidence="5" id="KW-0597">Phosphoprotein</keyword>
<dbReference type="Gene3D" id="1.20.1250.20">
    <property type="entry name" value="MFS general substrate transporter like domains"/>
    <property type="match status" value="1"/>
</dbReference>
<dbReference type="VEuPathDB" id="FungiDB:ASPCADRAFT_505182"/>